<keyword evidence="3" id="KW-0862">Zinc</keyword>
<keyword evidence="4" id="KW-0456">Lyase</keyword>
<organism evidence="6 7">
    <name type="scientific">Piscirickettsia litoralis</name>
    <dbReference type="NCBI Taxonomy" id="1891921"/>
    <lineage>
        <taxon>Bacteria</taxon>
        <taxon>Pseudomonadati</taxon>
        <taxon>Pseudomonadota</taxon>
        <taxon>Gammaproteobacteria</taxon>
        <taxon>Thiotrichales</taxon>
        <taxon>Piscirickettsiaceae</taxon>
        <taxon>Piscirickettsia</taxon>
    </lineage>
</organism>
<dbReference type="Gene3D" id="3.90.1590.10">
    <property type="entry name" value="glutathione-dependent formaldehyde- activating enzyme (gfa)"/>
    <property type="match status" value="1"/>
</dbReference>
<dbReference type="EMBL" id="MDTU01000001">
    <property type="protein sequence ID" value="ODN41920.1"/>
    <property type="molecule type" value="Genomic_DNA"/>
</dbReference>
<dbReference type="InterPro" id="IPR006913">
    <property type="entry name" value="CENP-V/GFA"/>
</dbReference>
<name>A0ABX3A398_9GAMM</name>
<dbReference type="PANTHER" id="PTHR33337:SF40">
    <property type="entry name" value="CENP-V_GFA DOMAIN-CONTAINING PROTEIN-RELATED"/>
    <property type="match status" value="1"/>
</dbReference>
<dbReference type="SUPFAM" id="SSF51316">
    <property type="entry name" value="Mss4-like"/>
    <property type="match status" value="1"/>
</dbReference>
<evidence type="ECO:0000313" key="7">
    <source>
        <dbReference type="Proteomes" id="UP000094329"/>
    </source>
</evidence>
<reference evidence="6 7" key="1">
    <citation type="submission" date="2016-08" db="EMBL/GenBank/DDBJ databases">
        <title>Draft genome sequence of Candidatus Piscirickettsia litoralis, from seawater.</title>
        <authorList>
            <person name="Wan X."/>
            <person name="Lee A.J."/>
            <person name="Hou S."/>
            <person name="Donachie S.P."/>
        </authorList>
    </citation>
    <scope>NUCLEOTIDE SEQUENCE [LARGE SCALE GENOMIC DNA]</scope>
    <source>
        <strain evidence="6 7">Y2</strain>
    </source>
</reference>
<keyword evidence="2" id="KW-0479">Metal-binding</keyword>
<dbReference type="Proteomes" id="UP000094329">
    <property type="component" value="Unassembled WGS sequence"/>
</dbReference>
<protein>
    <submittedName>
        <fullName evidence="6">ADP-ribosylglycohydrolase</fullName>
    </submittedName>
</protein>
<comment type="caution">
    <text evidence="6">The sequence shown here is derived from an EMBL/GenBank/DDBJ whole genome shotgun (WGS) entry which is preliminary data.</text>
</comment>
<evidence type="ECO:0000256" key="4">
    <source>
        <dbReference type="ARBA" id="ARBA00023239"/>
    </source>
</evidence>
<feature type="domain" description="CENP-V/GFA" evidence="5">
    <location>
        <begin position="4"/>
        <end position="119"/>
    </location>
</feature>
<accession>A0ABX3A398</accession>
<gene>
    <name evidence="6" type="ORF">BGC07_01760</name>
</gene>
<sequence>MKQLTGSCLCNNIEVSLPDDFDYMGNCHCSECRKLSGSDYAAVGGIDSDKFQLVRGQEYLHIYHKSDETDITFCKNCSSTLFSRKKSSKKHNIRLGILDNPPRQKPSFHIFTKSKAPWSEITDNLPQFEKQPD</sequence>
<dbReference type="Pfam" id="PF04828">
    <property type="entry name" value="GFA"/>
    <property type="match status" value="1"/>
</dbReference>
<keyword evidence="7" id="KW-1185">Reference proteome</keyword>
<proteinExistence type="inferred from homology"/>
<evidence type="ECO:0000256" key="3">
    <source>
        <dbReference type="ARBA" id="ARBA00022833"/>
    </source>
</evidence>
<evidence type="ECO:0000256" key="1">
    <source>
        <dbReference type="ARBA" id="ARBA00005495"/>
    </source>
</evidence>
<evidence type="ECO:0000256" key="2">
    <source>
        <dbReference type="ARBA" id="ARBA00022723"/>
    </source>
</evidence>
<dbReference type="InterPro" id="IPR011057">
    <property type="entry name" value="Mss4-like_sf"/>
</dbReference>
<evidence type="ECO:0000259" key="5">
    <source>
        <dbReference type="PROSITE" id="PS51891"/>
    </source>
</evidence>
<dbReference type="PANTHER" id="PTHR33337">
    <property type="entry name" value="GFA DOMAIN-CONTAINING PROTEIN"/>
    <property type="match status" value="1"/>
</dbReference>
<dbReference type="PROSITE" id="PS51891">
    <property type="entry name" value="CENP_V_GFA"/>
    <property type="match status" value="1"/>
</dbReference>
<dbReference type="RefSeq" id="WP_069311721.1">
    <property type="nucleotide sequence ID" value="NZ_MDTU01000001.1"/>
</dbReference>
<evidence type="ECO:0000313" key="6">
    <source>
        <dbReference type="EMBL" id="ODN41920.1"/>
    </source>
</evidence>
<comment type="similarity">
    <text evidence="1">Belongs to the Gfa family.</text>
</comment>